<proteinExistence type="predicted"/>
<name>A0A931FDZ0_9ACTN</name>
<keyword evidence="4" id="KW-1185">Reference proteome</keyword>
<dbReference type="Proteomes" id="UP000657385">
    <property type="component" value="Unassembled WGS sequence"/>
</dbReference>
<dbReference type="RefSeq" id="WP_196193798.1">
    <property type="nucleotide sequence ID" value="NZ_JADPRT010000004.1"/>
</dbReference>
<keyword evidence="2" id="KW-0472">Membrane</keyword>
<evidence type="ECO:0000313" key="4">
    <source>
        <dbReference type="Proteomes" id="UP000657385"/>
    </source>
</evidence>
<organism evidence="3 4">
    <name type="scientific">Streptacidiphilus fuscans</name>
    <dbReference type="NCBI Taxonomy" id="2789292"/>
    <lineage>
        <taxon>Bacteria</taxon>
        <taxon>Bacillati</taxon>
        <taxon>Actinomycetota</taxon>
        <taxon>Actinomycetes</taxon>
        <taxon>Kitasatosporales</taxon>
        <taxon>Streptomycetaceae</taxon>
        <taxon>Streptacidiphilus</taxon>
    </lineage>
</organism>
<feature type="transmembrane region" description="Helical" evidence="2">
    <location>
        <begin position="32"/>
        <end position="51"/>
    </location>
</feature>
<feature type="compositionally biased region" description="Low complexity" evidence="1">
    <location>
        <begin position="111"/>
        <end position="140"/>
    </location>
</feature>
<evidence type="ECO:0008006" key="5">
    <source>
        <dbReference type="Google" id="ProtNLM"/>
    </source>
</evidence>
<feature type="region of interest" description="Disordered" evidence="1">
    <location>
        <begin position="99"/>
        <end position="142"/>
    </location>
</feature>
<dbReference type="EMBL" id="JADPRT010000004">
    <property type="protein sequence ID" value="MBF9068630.1"/>
    <property type="molecule type" value="Genomic_DNA"/>
</dbReference>
<evidence type="ECO:0000256" key="2">
    <source>
        <dbReference type="SAM" id="Phobius"/>
    </source>
</evidence>
<accession>A0A931FDZ0</accession>
<protein>
    <recommendedName>
        <fullName evidence="5">Cellulose synthase</fullName>
    </recommendedName>
</protein>
<evidence type="ECO:0000313" key="3">
    <source>
        <dbReference type="EMBL" id="MBF9068630.1"/>
    </source>
</evidence>
<gene>
    <name evidence="3" type="ORF">I2501_11400</name>
</gene>
<evidence type="ECO:0000256" key="1">
    <source>
        <dbReference type="SAM" id="MobiDB-lite"/>
    </source>
</evidence>
<feature type="transmembrane region" description="Helical" evidence="2">
    <location>
        <begin position="71"/>
        <end position="90"/>
    </location>
</feature>
<comment type="caution">
    <text evidence="3">The sequence shown here is derived from an EMBL/GenBank/DDBJ whole genome shotgun (WGS) entry which is preliminary data.</text>
</comment>
<sequence>MTGIICMALSAVGVVLAVLTATRGRFRSGIRWLAVALIPTGLWLTGLITVFRQIGHSLASWATHLVFDPRVWVGVVMLGMAVVLLFSTGWRLRRGKAKGTGASSVAAKQSAPAATAGRPAGGNQALPAKSSGKSGASTGTDLGDFSDIEEILKRRGI</sequence>
<reference evidence="3" key="1">
    <citation type="submission" date="2020-11" db="EMBL/GenBank/DDBJ databases">
        <title>Isolation and identification of active actinomycetes.</title>
        <authorList>
            <person name="Yu B."/>
        </authorList>
    </citation>
    <scope>NUCLEOTIDE SEQUENCE</scope>
    <source>
        <strain evidence="3">NEAU-YB345</strain>
    </source>
</reference>
<dbReference type="AlphaFoldDB" id="A0A931FDZ0"/>
<keyword evidence="2" id="KW-1133">Transmembrane helix</keyword>
<keyword evidence="2" id="KW-0812">Transmembrane</keyword>